<name>A0A179UYR9_BLAGS</name>
<dbReference type="Proteomes" id="UP000002038">
    <property type="component" value="Unassembled WGS sequence"/>
</dbReference>
<proteinExistence type="predicted"/>
<evidence type="ECO:0000313" key="2">
    <source>
        <dbReference type="Proteomes" id="UP000002038"/>
    </source>
</evidence>
<organism evidence="1 2">
    <name type="scientific">Blastomyces gilchristii (strain SLH14081)</name>
    <name type="common">Blastomyces dermatitidis</name>
    <dbReference type="NCBI Taxonomy" id="559298"/>
    <lineage>
        <taxon>Eukaryota</taxon>
        <taxon>Fungi</taxon>
        <taxon>Dikarya</taxon>
        <taxon>Ascomycota</taxon>
        <taxon>Pezizomycotina</taxon>
        <taxon>Eurotiomycetes</taxon>
        <taxon>Eurotiomycetidae</taxon>
        <taxon>Onygenales</taxon>
        <taxon>Ajellomycetaceae</taxon>
        <taxon>Blastomyces</taxon>
    </lineage>
</organism>
<dbReference type="RefSeq" id="XP_031580769.1">
    <property type="nucleotide sequence ID" value="XM_031725403.1"/>
</dbReference>
<dbReference type="AlphaFoldDB" id="A0A179UYR9"/>
<evidence type="ECO:0000313" key="1">
    <source>
        <dbReference type="EMBL" id="OAT13224.1"/>
    </source>
</evidence>
<reference evidence="2" key="2">
    <citation type="journal article" date="2015" name="PLoS Genet.">
        <title>The dynamic genome and transcriptome of the human fungal pathogen Blastomyces and close relative Emmonsia.</title>
        <authorList>
            <person name="Munoz J.F."/>
            <person name="Gauthier G.M."/>
            <person name="Desjardins C.A."/>
            <person name="Gallo J.E."/>
            <person name="Holder J."/>
            <person name="Sullivan T.D."/>
            <person name="Marty A.J."/>
            <person name="Carmen J.C."/>
            <person name="Chen Z."/>
            <person name="Ding L."/>
            <person name="Gujja S."/>
            <person name="Magrini V."/>
            <person name="Misas E."/>
            <person name="Mitreva M."/>
            <person name="Priest M."/>
            <person name="Saif S."/>
            <person name="Whiston E.A."/>
            <person name="Young S."/>
            <person name="Zeng Q."/>
            <person name="Goldman W.E."/>
            <person name="Mardis E.R."/>
            <person name="Taylor J.W."/>
            <person name="McEwen J.G."/>
            <person name="Clay O.K."/>
            <person name="Klein B.S."/>
            <person name="Cuomo C.A."/>
        </authorList>
    </citation>
    <scope>NUCLEOTIDE SEQUENCE [LARGE SCALE GENOMIC DNA]</scope>
    <source>
        <strain evidence="2">SLH14081</strain>
    </source>
</reference>
<protein>
    <submittedName>
        <fullName evidence="1">Uncharacterized protein</fullName>
    </submittedName>
</protein>
<dbReference type="EMBL" id="GG657471">
    <property type="protein sequence ID" value="OAT13225.1"/>
    <property type="molecule type" value="Genomic_DNA"/>
</dbReference>
<dbReference type="KEGG" id="bgh:BDBG_17752"/>
<keyword evidence="2" id="KW-1185">Reference proteome</keyword>
<reference evidence="1" key="1">
    <citation type="submission" date="2009-02" db="EMBL/GenBank/DDBJ databases">
        <title>The Genome Sequence of Blastomyces dermatitidis strain SLH14081.</title>
        <authorList>
            <consortium name="The Broad Institute Genome Sequencing Platform"/>
            <consortium name="Broad Institute Microbial Sequencing Center."/>
            <person name="Champion M."/>
            <person name="Cuomo C."/>
            <person name="Ma L.-J."/>
            <person name="Henn M.R."/>
            <person name="Klein B."/>
            <person name="Goldman B."/>
            <person name="Young S."/>
            <person name="Kodira C.D."/>
            <person name="Zeng Q."/>
            <person name="Koehrsen M."/>
            <person name="Alvarado L."/>
            <person name="Berlin A.M."/>
            <person name="Heiman D.I."/>
            <person name="Hepburn T.A."/>
            <person name="Saif S."/>
            <person name="Shea T.D."/>
            <person name="Shenoy N."/>
            <person name="Sykes S."/>
            <person name="Galagan J."/>
            <person name="Nusbaum C."/>
            <person name="Birren B."/>
        </authorList>
    </citation>
    <scope>NUCLEOTIDE SEQUENCE</scope>
    <source>
        <strain evidence="1">SLH14081</strain>
    </source>
</reference>
<dbReference type="EMBL" id="GG657471">
    <property type="protein sequence ID" value="OAT13224.1"/>
    <property type="molecule type" value="Genomic_DNA"/>
</dbReference>
<dbReference type="RefSeq" id="XP_031580768.1">
    <property type="nucleotide sequence ID" value="XM_031725402.1"/>
</dbReference>
<dbReference type="VEuPathDB" id="FungiDB:BDBG_17752"/>
<accession>A0A179UYR9</accession>
<dbReference type="GeneID" id="42529345"/>
<gene>
    <name evidence="1" type="ORF">BDBG_17752</name>
</gene>
<sequence length="74" mass="8179">MVQCRAWLKYATIYTSMTLNEQEDTMDKFNLGKVAGGKVLLPTGSSTGAQNDLNRPIKTSVAFRGFKDTTGIYQ</sequence>